<feature type="transmembrane region" description="Helical" evidence="1">
    <location>
        <begin position="88"/>
        <end position="110"/>
    </location>
</feature>
<dbReference type="PANTHER" id="PTHR36834:SF2">
    <property type="entry name" value="MEMBRANE PROTEIN"/>
    <property type="match status" value="1"/>
</dbReference>
<name>A0A9D1L4K4_9BACT</name>
<organism evidence="3 4">
    <name type="scientific">Candidatus Fimihabitans intestinipullorum</name>
    <dbReference type="NCBI Taxonomy" id="2840820"/>
    <lineage>
        <taxon>Bacteria</taxon>
        <taxon>Bacillati</taxon>
        <taxon>Mycoplasmatota</taxon>
        <taxon>Mycoplasmatota incertae sedis</taxon>
        <taxon>Candidatus Fimihabitans</taxon>
    </lineage>
</organism>
<reference evidence="3" key="2">
    <citation type="journal article" date="2021" name="PeerJ">
        <title>Extensive microbial diversity within the chicken gut microbiome revealed by metagenomics and culture.</title>
        <authorList>
            <person name="Gilroy R."/>
            <person name="Ravi A."/>
            <person name="Getino M."/>
            <person name="Pursley I."/>
            <person name="Horton D.L."/>
            <person name="Alikhan N.F."/>
            <person name="Baker D."/>
            <person name="Gharbi K."/>
            <person name="Hall N."/>
            <person name="Watson M."/>
            <person name="Adriaenssens E.M."/>
            <person name="Foster-Nyarko E."/>
            <person name="Jarju S."/>
            <person name="Secka A."/>
            <person name="Antonio M."/>
            <person name="Oren A."/>
            <person name="Chaudhuri R.R."/>
            <person name="La Ragione R."/>
            <person name="Hildebrand F."/>
            <person name="Pallen M.J."/>
        </authorList>
    </citation>
    <scope>NUCLEOTIDE SEQUENCE</scope>
    <source>
        <strain evidence="3">CHK197-8231</strain>
    </source>
</reference>
<dbReference type="Pfam" id="PF04892">
    <property type="entry name" value="VanZ"/>
    <property type="match status" value="1"/>
</dbReference>
<dbReference type="InterPro" id="IPR053150">
    <property type="entry name" value="Teicoplanin_resist-assoc"/>
</dbReference>
<sequence>MFRETILDIFANNWPMILIFTTIIVSIRVTQLLYHKESFHFYKEILSLGFVIYILCLFYVVTFQDVSWSSSNFVPFTEMFRYRLGTNMFYRNVIGNMIMFVPYGFFVSYYLKPKKGYIIFLLSFIASATIETTQMQIGRVFDIDDILLNLCGGMLGYLLYEFIIYIKAHLPQMLKKEVFYNIIMVIAICVIIAYLCYSPIGG</sequence>
<keyword evidence="1" id="KW-0472">Membrane</keyword>
<dbReference type="Proteomes" id="UP000824087">
    <property type="component" value="Unassembled WGS sequence"/>
</dbReference>
<dbReference type="InterPro" id="IPR006976">
    <property type="entry name" value="VanZ-like"/>
</dbReference>
<gene>
    <name evidence="3" type="ORF">IAD49_05720</name>
</gene>
<feature type="transmembrane region" description="Helical" evidence="1">
    <location>
        <begin position="14"/>
        <end position="34"/>
    </location>
</feature>
<accession>A0A9D1L4K4</accession>
<feature type="transmembrane region" description="Helical" evidence="1">
    <location>
        <begin position="178"/>
        <end position="200"/>
    </location>
</feature>
<reference evidence="3" key="1">
    <citation type="submission" date="2020-10" db="EMBL/GenBank/DDBJ databases">
        <authorList>
            <person name="Gilroy R."/>
        </authorList>
    </citation>
    <scope>NUCLEOTIDE SEQUENCE</scope>
    <source>
        <strain evidence="3">CHK197-8231</strain>
    </source>
</reference>
<keyword evidence="1" id="KW-1133">Transmembrane helix</keyword>
<evidence type="ECO:0000256" key="1">
    <source>
        <dbReference type="SAM" id="Phobius"/>
    </source>
</evidence>
<protein>
    <submittedName>
        <fullName evidence="3">VanZ family protein</fullName>
    </submittedName>
</protein>
<feature type="transmembrane region" description="Helical" evidence="1">
    <location>
        <begin position="46"/>
        <end position="68"/>
    </location>
</feature>
<keyword evidence="1" id="KW-0812">Transmembrane</keyword>
<dbReference type="PANTHER" id="PTHR36834">
    <property type="entry name" value="MEMBRANE PROTEIN-RELATED"/>
    <property type="match status" value="1"/>
</dbReference>
<feature type="domain" description="VanZ-like" evidence="2">
    <location>
        <begin position="50"/>
        <end position="162"/>
    </location>
</feature>
<evidence type="ECO:0000313" key="3">
    <source>
        <dbReference type="EMBL" id="HIU23063.1"/>
    </source>
</evidence>
<feature type="transmembrane region" description="Helical" evidence="1">
    <location>
        <begin position="146"/>
        <end position="166"/>
    </location>
</feature>
<evidence type="ECO:0000313" key="4">
    <source>
        <dbReference type="Proteomes" id="UP000824087"/>
    </source>
</evidence>
<dbReference type="AlphaFoldDB" id="A0A9D1L4K4"/>
<proteinExistence type="predicted"/>
<feature type="transmembrane region" description="Helical" evidence="1">
    <location>
        <begin position="117"/>
        <end position="134"/>
    </location>
</feature>
<comment type="caution">
    <text evidence="3">The sequence shown here is derived from an EMBL/GenBank/DDBJ whole genome shotgun (WGS) entry which is preliminary data.</text>
</comment>
<evidence type="ECO:0000259" key="2">
    <source>
        <dbReference type="Pfam" id="PF04892"/>
    </source>
</evidence>
<dbReference type="EMBL" id="DVML01000033">
    <property type="protein sequence ID" value="HIU23063.1"/>
    <property type="molecule type" value="Genomic_DNA"/>
</dbReference>